<keyword evidence="10" id="KW-1185">Reference proteome</keyword>
<keyword evidence="4 7" id="KW-0812">Transmembrane</keyword>
<evidence type="ECO:0000313" key="9">
    <source>
        <dbReference type="EMBL" id="GHO86264.1"/>
    </source>
</evidence>
<dbReference type="InterPro" id="IPR035906">
    <property type="entry name" value="MetI-like_sf"/>
</dbReference>
<evidence type="ECO:0000256" key="6">
    <source>
        <dbReference type="ARBA" id="ARBA00023136"/>
    </source>
</evidence>
<dbReference type="Pfam" id="PF00528">
    <property type="entry name" value="BPD_transp_1"/>
    <property type="match status" value="1"/>
</dbReference>
<reference evidence="9 10" key="1">
    <citation type="journal article" date="2021" name="Int. J. Syst. Evol. Microbiol.">
        <title>Reticulibacter mediterranei gen. nov., sp. nov., within the new family Reticulibacteraceae fam. nov., and Ktedonospora formicarum gen. nov., sp. nov., Ktedonobacter robiniae sp. nov., Dictyobacter formicarum sp. nov. and Dictyobacter arantiisoli sp. nov., belonging to the class Ktedonobacteria.</title>
        <authorList>
            <person name="Yabe S."/>
            <person name="Zheng Y."/>
            <person name="Wang C.M."/>
            <person name="Sakai Y."/>
            <person name="Abe K."/>
            <person name="Yokota A."/>
            <person name="Donadio S."/>
            <person name="Cavaletti L."/>
            <person name="Monciardini P."/>
        </authorList>
    </citation>
    <scope>NUCLEOTIDE SEQUENCE [LARGE SCALE GENOMIC DNA]</scope>
    <source>
        <strain evidence="9 10">SOSP1-9</strain>
    </source>
</reference>
<name>A0ABQ3VJ75_9CHLR</name>
<organism evidence="9 10">
    <name type="scientific">Dictyobacter formicarum</name>
    <dbReference type="NCBI Taxonomy" id="2778368"/>
    <lineage>
        <taxon>Bacteria</taxon>
        <taxon>Bacillati</taxon>
        <taxon>Chloroflexota</taxon>
        <taxon>Ktedonobacteria</taxon>
        <taxon>Ktedonobacterales</taxon>
        <taxon>Dictyobacteraceae</taxon>
        <taxon>Dictyobacter</taxon>
    </lineage>
</organism>
<dbReference type="PANTHER" id="PTHR43744:SF8">
    <property type="entry name" value="SN-GLYCEROL-3-PHOSPHATE TRANSPORT SYSTEM PERMEASE PROTEIN UGPE"/>
    <property type="match status" value="1"/>
</dbReference>
<evidence type="ECO:0000256" key="5">
    <source>
        <dbReference type="ARBA" id="ARBA00022989"/>
    </source>
</evidence>
<feature type="transmembrane region" description="Helical" evidence="7">
    <location>
        <begin position="90"/>
        <end position="114"/>
    </location>
</feature>
<feature type="domain" description="ABC transmembrane type-1" evidence="8">
    <location>
        <begin position="91"/>
        <end position="285"/>
    </location>
</feature>
<evidence type="ECO:0000256" key="1">
    <source>
        <dbReference type="ARBA" id="ARBA00004651"/>
    </source>
</evidence>
<feature type="transmembrane region" description="Helical" evidence="7">
    <location>
        <begin position="272"/>
        <end position="290"/>
    </location>
</feature>
<feature type="transmembrane region" description="Helical" evidence="7">
    <location>
        <begin position="243"/>
        <end position="260"/>
    </location>
</feature>
<feature type="transmembrane region" description="Helical" evidence="7">
    <location>
        <begin position="159"/>
        <end position="181"/>
    </location>
</feature>
<comment type="similarity">
    <text evidence="7">Belongs to the binding-protein-dependent transport system permease family.</text>
</comment>
<keyword evidence="2 7" id="KW-0813">Transport</keyword>
<keyword evidence="6 7" id="KW-0472">Membrane</keyword>
<dbReference type="EMBL" id="BNJJ01000012">
    <property type="protein sequence ID" value="GHO86264.1"/>
    <property type="molecule type" value="Genomic_DNA"/>
</dbReference>
<dbReference type="InterPro" id="IPR000515">
    <property type="entry name" value="MetI-like"/>
</dbReference>
<dbReference type="RefSeq" id="WP_236022989.1">
    <property type="nucleotide sequence ID" value="NZ_BNJJ01000012.1"/>
</dbReference>
<protein>
    <submittedName>
        <fullName evidence="9">Sugar ABC transporter permease</fullName>
    </submittedName>
</protein>
<evidence type="ECO:0000256" key="4">
    <source>
        <dbReference type="ARBA" id="ARBA00022692"/>
    </source>
</evidence>
<dbReference type="Proteomes" id="UP000635565">
    <property type="component" value="Unassembled WGS sequence"/>
</dbReference>
<comment type="caution">
    <text evidence="9">The sequence shown here is derived from an EMBL/GenBank/DDBJ whole genome shotgun (WGS) entry which is preliminary data.</text>
</comment>
<comment type="subcellular location">
    <subcellularLocation>
        <location evidence="1 7">Cell membrane</location>
        <topology evidence="1 7">Multi-pass membrane protein</topology>
    </subcellularLocation>
</comment>
<feature type="transmembrane region" description="Helical" evidence="7">
    <location>
        <begin position="30"/>
        <end position="55"/>
    </location>
</feature>
<feature type="transmembrane region" description="Helical" evidence="7">
    <location>
        <begin position="202"/>
        <end position="223"/>
    </location>
</feature>
<dbReference type="Gene3D" id="1.10.3720.10">
    <property type="entry name" value="MetI-like"/>
    <property type="match status" value="1"/>
</dbReference>
<dbReference type="PROSITE" id="PS50928">
    <property type="entry name" value="ABC_TM1"/>
    <property type="match status" value="1"/>
</dbReference>
<evidence type="ECO:0000256" key="3">
    <source>
        <dbReference type="ARBA" id="ARBA00022475"/>
    </source>
</evidence>
<dbReference type="PANTHER" id="PTHR43744">
    <property type="entry name" value="ABC TRANSPORTER PERMEASE PROTEIN MG189-RELATED-RELATED"/>
    <property type="match status" value="1"/>
</dbReference>
<evidence type="ECO:0000256" key="2">
    <source>
        <dbReference type="ARBA" id="ARBA00022448"/>
    </source>
</evidence>
<proteinExistence type="inferred from homology"/>
<keyword evidence="5 7" id="KW-1133">Transmembrane helix</keyword>
<evidence type="ECO:0000313" key="10">
    <source>
        <dbReference type="Proteomes" id="UP000635565"/>
    </source>
</evidence>
<sequence length="303" mass="34508">MSTIAHMPVKKRNEMPSAEQRKASHLIGKIAWYALCILLSISMIFPLLWMITIALKSNSAIHELPPRLIPNEFHFENFILGPAQIHFPLLFMNSTIIAVVNTVGSVITSMLVGYGLSRIHFPGRRIWFYVFISSIFVPPLIGLIPIVRLAINMGFYDTWLPLILPAWLANPFFIFLFYQYALSIPYSYDEAAKLDGANHWTIFWKIIVPLTRPIWITMAIMSFQASWNDYLSPLVYLISDEKFTLSLGMASFAGQFAGVATTQYNYFMAANVFYMLPPLILFFLAQKYFMQGLGSLGSSMTQK</sequence>
<dbReference type="CDD" id="cd06261">
    <property type="entry name" value="TM_PBP2"/>
    <property type="match status" value="1"/>
</dbReference>
<gene>
    <name evidence="9" type="ORF">KSZ_42700</name>
</gene>
<keyword evidence="3" id="KW-1003">Cell membrane</keyword>
<accession>A0ABQ3VJ75</accession>
<evidence type="ECO:0000259" key="8">
    <source>
        <dbReference type="PROSITE" id="PS50928"/>
    </source>
</evidence>
<dbReference type="SUPFAM" id="SSF161098">
    <property type="entry name" value="MetI-like"/>
    <property type="match status" value="1"/>
</dbReference>
<feature type="transmembrane region" description="Helical" evidence="7">
    <location>
        <begin position="126"/>
        <end position="147"/>
    </location>
</feature>
<evidence type="ECO:0000256" key="7">
    <source>
        <dbReference type="RuleBase" id="RU363032"/>
    </source>
</evidence>